<dbReference type="Gene3D" id="1.10.10.60">
    <property type="entry name" value="Homeodomain-like"/>
    <property type="match status" value="1"/>
</dbReference>
<reference evidence="7" key="1">
    <citation type="submission" date="2017-06" db="EMBL/GenBank/DDBJ databases">
        <authorList>
            <person name="Varghese N."/>
            <person name="Submissions S."/>
        </authorList>
    </citation>
    <scope>NUCLEOTIDE SEQUENCE [LARGE SCALE GENOMIC DNA]</scope>
    <source>
        <strain evidence="7">DSM 22348</strain>
    </source>
</reference>
<dbReference type="SUPFAM" id="SSF46689">
    <property type="entry name" value="Homeodomain-like"/>
    <property type="match status" value="1"/>
</dbReference>
<evidence type="ECO:0000256" key="1">
    <source>
        <dbReference type="ARBA" id="ARBA00023015"/>
    </source>
</evidence>
<keyword evidence="2 6" id="KW-0238">DNA-binding</keyword>
<dbReference type="GO" id="GO:0003700">
    <property type="term" value="F:DNA-binding transcription factor activity"/>
    <property type="evidence" value="ECO:0007669"/>
    <property type="project" value="InterPro"/>
</dbReference>
<evidence type="ECO:0000256" key="4">
    <source>
        <dbReference type="SAM" id="MobiDB-lite"/>
    </source>
</evidence>
<sequence length="361" mass="40215">MSGSKKDALAPLNDVAQRLTTMGSYTLAIAKALETNGVDSRRIFEAVGIPGNVANDPLFRLPEATISQLYRACVDATNNPYFGLDVARFVHFTHLHALGYALAASSTLMDFCWRLERYSRLVSQVVNVVLTEVSGTVFVRFEHLVELSGETEDAFFGFLILTMRLLYKSDFNPLRVEFHRLMPPGGAEPYEVLMRAPVSFAHSTSLLVFNKADLMQSLVGSCPELAQVNDNIIISSLARLDRNDVIAGVTQKILEYLPDGDCTRNKVAKSLFMSPTTLQFKLSQRGTHFQQLLDDTRKALACTYLRQFARPVTEITFLLGFSDTSNFTRAFKRWTGLSPTDFRQQSRGDAGTVHGFPQGFS</sequence>
<evidence type="ECO:0000256" key="2">
    <source>
        <dbReference type="ARBA" id="ARBA00023125"/>
    </source>
</evidence>
<evidence type="ECO:0000256" key="3">
    <source>
        <dbReference type="ARBA" id="ARBA00023163"/>
    </source>
</evidence>
<dbReference type="Pfam" id="PF12833">
    <property type="entry name" value="HTH_18"/>
    <property type="match status" value="1"/>
</dbReference>
<dbReference type="PRINTS" id="PR00032">
    <property type="entry name" value="HTHARAC"/>
</dbReference>
<keyword evidence="3" id="KW-0804">Transcription</keyword>
<dbReference type="RefSeq" id="WP_042122590.1">
    <property type="nucleotide sequence ID" value="NZ_FZOL01000001.1"/>
</dbReference>
<name>A0A239AAP1_9PSED</name>
<proteinExistence type="predicted"/>
<dbReference type="PROSITE" id="PS01124">
    <property type="entry name" value="HTH_ARAC_FAMILY_2"/>
    <property type="match status" value="1"/>
</dbReference>
<keyword evidence="1" id="KW-0805">Transcription regulation</keyword>
<feature type="domain" description="HTH araC/xylS-type" evidence="5">
    <location>
        <begin position="247"/>
        <end position="345"/>
    </location>
</feature>
<dbReference type="AlphaFoldDB" id="A0A239AAP1"/>
<dbReference type="SMART" id="SM00342">
    <property type="entry name" value="HTH_ARAC"/>
    <property type="match status" value="1"/>
</dbReference>
<protein>
    <submittedName>
        <fullName evidence="6">AraC-type DNA-binding protein</fullName>
    </submittedName>
</protein>
<dbReference type="InterPro" id="IPR009057">
    <property type="entry name" value="Homeodomain-like_sf"/>
</dbReference>
<accession>A0A239AAP1</accession>
<dbReference type="OrthoDB" id="5582699at2"/>
<dbReference type="GO" id="GO:0000976">
    <property type="term" value="F:transcription cis-regulatory region binding"/>
    <property type="evidence" value="ECO:0007669"/>
    <property type="project" value="TreeGrafter"/>
</dbReference>
<dbReference type="EMBL" id="FZOL01000001">
    <property type="protein sequence ID" value="SNR92118.1"/>
    <property type="molecule type" value="Genomic_DNA"/>
</dbReference>
<gene>
    <name evidence="6" type="ORF">SAMN05444352_101286</name>
</gene>
<evidence type="ECO:0000313" key="6">
    <source>
        <dbReference type="EMBL" id="SNR92118.1"/>
    </source>
</evidence>
<dbReference type="InterPro" id="IPR018060">
    <property type="entry name" value="HTH_AraC"/>
</dbReference>
<feature type="region of interest" description="Disordered" evidence="4">
    <location>
        <begin position="341"/>
        <end position="361"/>
    </location>
</feature>
<dbReference type="STRING" id="1215104.GCA_000730585_04137"/>
<dbReference type="Pfam" id="PF12625">
    <property type="entry name" value="Arabinose_bd"/>
    <property type="match status" value="1"/>
</dbReference>
<dbReference type="Proteomes" id="UP000198407">
    <property type="component" value="Unassembled WGS sequence"/>
</dbReference>
<dbReference type="PANTHER" id="PTHR47894:SF1">
    <property type="entry name" value="HTH-TYPE TRANSCRIPTIONAL REGULATOR VQSM"/>
    <property type="match status" value="1"/>
</dbReference>
<dbReference type="PANTHER" id="PTHR47894">
    <property type="entry name" value="HTH-TYPE TRANSCRIPTIONAL REGULATOR GADX"/>
    <property type="match status" value="1"/>
</dbReference>
<evidence type="ECO:0000259" key="5">
    <source>
        <dbReference type="PROSITE" id="PS01124"/>
    </source>
</evidence>
<organism evidence="6 7">
    <name type="scientific">Pseudomonas japonica</name>
    <dbReference type="NCBI Taxonomy" id="256466"/>
    <lineage>
        <taxon>Bacteria</taxon>
        <taxon>Pseudomonadati</taxon>
        <taxon>Pseudomonadota</taxon>
        <taxon>Gammaproteobacteria</taxon>
        <taxon>Pseudomonadales</taxon>
        <taxon>Pseudomonadaceae</taxon>
        <taxon>Pseudomonas</taxon>
    </lineage>
</organism>
<evidence type="ECO:0000313" key="7">
    <source>
        <dbReference type="Proteomes" id="UP000198407"/>
    </source>
</evidence>
<dbReference type="InterPro" id="IPR020449">
    <property type="entry name" value="Tscrpt_reg_AraC-type_HTH"/>
</dbReference>
<dbReference type="InterPro" id="IPR032687">
    <property type="entry name" value="AraC-type_N"/>
</dbReference>
<dbReference type="GO" id="GO:0005829">
    <property type="term" value="C:cytosol"/>
    <property type="evidence" value="ECO:0007669"/>
    <property type="project" value="TreeGrafter"/>
</dbReference>
<keyword evidence="7" id="KW-1185">Reference proteome</keyword>